<dbReference type="Proteomes" id="UP000184388">
    <property type="component" value="Unassembled WGS sequence"/>
</dbReference>
<sequence length="131" mass="14013">MSVCTTPQASFTSPNHFPAQSYGHEQRLPQATPFFQGYPVNQVLAAGGQQQIPEFARQVAWALSTALVECANWIVPAIQANLTPYLTGIRSTQMLPSLSGPQLVPNWSNGQGISQTPIVGQVHPTLAAMGV</sequence>
<name>A0A9X8R0K0_9ACTN</name>
<evidence type="ECO:0000313" key="2">
    <source>
        <dbReference type="Proteomes" id="UP000184388"/>
    </source>
</evidence>
<gene>
    <name evidence="1" type="ORF">SAMN05216268_1561</name>
</gene>
<dbReference type="EMBL" id="FRBK01000056">
    <property type="protein sequence ID" value="SHN35315.1"/>
    <property type="molecule type" value="Genomic_DNA"/>
</dbReference>
<proteinExistence type="predicted"/>
<comment type="caution">
    <text evidence="1">The sequence shown here is derived from an EMBL/GenBank/DDBJ whole genome shotgun (WGS) entry which is preliminary data.</text>
</comment>
<dbReference type="AlphaFoldDB" id="A0A9X8R0K0"/>
<dbReference type="RefSeq" id="WP_073450333.1">
    <property type="nucleotide sequence ID" value="NZ_FRBK01000056.1"/>
</dbReference>
<reference evidence="2" key="1">
    <citation type="submission" date="2016-11" db="EMBL/GenBank/DDBJ databases">
        <authorList>
            <person name="Jaros S."/>
            <person name="Januszkiewicz K."/>
            <person name="Wedrychowicz H."/>
        </authorList>
    </citation>
    <scope>NUCLEOTIDE SEQUENCE [LARGE SCALE GENOMIC DNA]</scope>
    <source>
        <strain evidence="2">CGMCC 4.3555</strain>
    </source>
</reference>
<accession>A0A9X8R0K0</accession>
<evidence type="ECO:0000313" key="1">
    <source>
        <dbReference type="EMBL" id="SHN35315.1"/>
    </source>
</evidence>
<protein>
    <submittedName>
        <fullName evidence="1">Uncharacterized protein</fullName>
    </submittedName>
</protein>
<organism evidence="1 2">
    <name type="scientific">Streptomyces yunnanensis</name>
    <dbReference type="NCBI Taxonomy" id="156453"/>
    <lineage>
        <taxon>Bacteria</taxon>
        <taxon>Bacillati</taxon>
        <taxon>Actinomycetota</taxon>
        <taxon>Actinomycetes</taxon>
        <taxon>Kitasatosporales</taxon>
        <taxon>Streptomycetaceae</taxon>
        <taxon>Streptomyces</taxon>
    </lineage>
</organism>